<accession>A0A8J8NNT4</accession>
<evidence type="ECO:0000256" key="1">
    <source>
        <dbReference type="ARBA" id="ARBA00004690"/>
    </source>
</evidence>
<dbReference type="UniPathway" id="UPA00574">
    <property type="reaction ID" value="UER00637"/>
</dbReference>
<dbReference type="SUPFAM" id="SSF52540">
    <property type="entry name" value="P-loop containing nucleoside triphosphate hydrolases"/>
    <property type="match status" value="1"/>
</dbReference>
<dbReference type="EC" id="2.7.1.48" evidence="3"/>
<protein>
    <recommendedName>
        <fullName evidence="3">uridine/cytidine kinase</fullName>
        <ecNumber evidence="3">2.7.1.48</ecNumber>
    </recommendedName>
</protein>
<dbReference type="CDD" id="cd02023">
    <property type="entry name" value="UMPK"/>
    <property type="match status" value="1"/>
</dbReference>
<keyword evidence="4" id="KW-0808">Transferase</keyword>
<comment type="pathway">
    <text evidence="1">Pyrimidine metabolism; UMP biosynthesis via salvage pathway; UMP from uridine: step 1/1.</text>
</comment>
<dbReference type="NCBIfam" id="NF004018">
    <property type="entry name" value="PRK05480.1"/>
    <property type="match status" value="1"/>
</dbReference>
<name>A0A8J8NNT4_HALGN</name>
<evidence type="ECO:0000256" key="2">
    <source>
        <dbReference type="ARBA" id="ARBA00004784"/>
    </source>
</evidence>
<proteinExistence type="predicted"/>
<dbReference type="GO" id="GO:0004849">
    <property type="term" value="F:uridine kinase activity"/>
    <property type="evidence" value="ECO:0007669"/>
    <property type="project" value="UniProtKB-EC"/>
</dbReference>
<dbReference type="Proteomes" id="UP000785679">
    <property type="component" value="Unassembled WGS sequence"/>
</dbReference>
<dbReference type="AlphaFoldDB" id="A0A8J8NNT4"/>
<dbReference type="GO" id="GO:0005524">
    <property type="term" value="F:ATP binding"/>
    <property type="evidence" value="ECO:0007669"/>
    <property type="project" value="InterPro"/>
</dbReference>
<dbReference type="PANTHER" id="PTHR10285">
    <property type="entry name" value="URIDINE KINASE"/>
    <property type="match status" value="1"/>
</dbReference>
<evidence type="ECO:0000259" key="7">
    <source>
        <dbReference type="Pfam" id="PF00485"/>
    </source>
</evidence>
<dbReference type="Gene3D" id="3.40.50.300">
    <property type="entry name" value="P-loop containing nucleotide triphosphate hydrolases"/>
    <property type="match status" value="1"/>
</dbReference>
<evidence type="ECO:0000256" key="4">
    <source>
        <dbReference type="ARBA" id="ARBA00022679"/>
    </source>
</evidence>
<evidence type="ECO:0000313" key="8">
    <source>
        <dbReference type="EMBL" id="TNV78732.1"/>
    </source>
</evidence>
<reference evidence="8" key="1">
    <citation type="submission" date="2019-06" db="EMBL/GenBank/DDBJ databases">
        <authorList>
            <person name="Zheng W."/>
        </authorList>
    </citation>
    <scope>NUCLEOTIDE SEQUENCE</scope>
    <source>
        <strain evidence="8">QDHG01</strain>
    </source>
</reference>
<dbReference type="InterPro" id="IPR000764">
    <property type="entry name" value="Uridine_kinase-like"/>
</dbReference>
<keyword evidence="6" id="KW-0418">Kinase</keyword>
<gene>
    <name evidence="8" type="ORF">FGO68_gene8479</name>
</gene>
<feature type="domain" description="Phosphoribulokinase/uridine kinase" evidence="7">
    <location>
        <begin position="26"/>
        <end position="211"/>
    </location>
</feature>
<keyword evidence="9" id="KW-1185">Reference proteome</keyword>
<dbReference type="InterPro" id="IPR006083">
    <property type="entry name" value="PRK/URK"/>
</dbReference>
<dbReference type="FunFam" id="3.40.50.300:FF:000339">
    <property type="entry name" value="Uridine kinase"/>
    <property type="match status" value="1"/>
</dbReference>
<dbReference type="PRINTS" id="PR00988">
    <property type="entry name" value="URIDINKINASE"/>
</dbReference>
<evidence type="ECO:0000313" key="9">
    <source>
        <dbReference type="Proteomes" id="UP000785679"/>
    </source>
</evidence>
<dbReference type="GO" id="GO:0044206">
    <property type="term" value="P:UMP salvage"/>
    <property type="evidence" value="ECO:0007669"/>
    <property type="project" value="UniProtKB-UniPathway"/>
</dbReference>
<dbReference type="Pfam" id="PF00485">
    <property type="entry name" value="PRK"/>
    <property type="match status" value="1"/>
</dbReference>
<comment type="caution">
    <text evidence="8">The sequence shown here is derived from an EMBL/GenBank/DDBJ whole genome shotgun (WGS) entry which is preliminary data.</text>
</comment>
<organism evidence="8 9">
    <name type="scientific">Halteria grandinella</name>
    <dbReference type="NCBI Taxonomy" id="5974"/>
    <lineage>
        <taxon>Eukaryota</taxon>
        <taxon>Sar</taxon>
        <taxon>Alveolata</taxon>
        <taxon>Ciliophora</taxon>
        <taxon>Intramacronucleata</taxon>
        <taxon>Spirotrichea</taxon>
        <taxon>Stichotrichia</taxon>
        <taxon>Sporadotrichida</taxon>
        <taxon>Halteriidae</taxon>
        <taxon>Halteria</taxon>
    </lineage>
</organism>
<evidence type="ECO:0000256" key="5">
    <source>
        <dbReference type="ARBA" id="ARBA00022741"/>
    </source>
</evidence>
<sequence length="458" mass="52945">MFYSMVLYNIQYLMESQDKPFVKPLFIGVTGGTASGKTSLCRRITERIGINVSYISLDSFYKGLSHEDHANAHNYNFDHPNALDFDLAYTLLSQILKGKDIEIPQYDFTTHARIEGTSDHVSAAPIIIFEGILSLYDARIRDLMDIKIFVLTDDDVRLSRRLMRDCTERARTIEGVLYQYNRFVKKAYDEYIKPTMRYANIIVPFGSDNTTAIDFIVTNLRSKLLENPVRRQLAKDLSIPVQRSLGFEIVDYAIGYNGFGPKVTNYAAGNKMNFKLEIMIRQLINFEAPEIVDVFIEYFQKALFKLAPKDISKDSFIQSEIQRFASKSEVKKVPVLRLFYPELLSEASLNDLKTILELYQGEDTARIEVYSYFLSIWAFQELKDITAFSKTHFYTLALNDQFRKHLNLQVMEENNEAWKIEAEQQRVEIMATHGEAAYENHFTQQACFKAFFGHVNSL</sequence>
<dbReference type="OrthoDB" id="106623at2759"/>
<dbReference type="EMBL" id="RRYP01009932">
    <property type="protein sequence ID" value="TNV78732.1"/>
    <property type="molecule type" value="Genomic_DNA"/>
</dbReference>
<evidence type="ECO:0000256" key="6">
    <source>
        <dbReference type="ARBA" id="ARBA00022777"/>
    </source>
</evidence>
<comment type="pathway">
    <text evidence="2">Pyrimidine metabolism; CTP biosynthesis via salvage pathway; CTP from cytidine: step 1/3.</text>
</comment>
<keyword evidence="5" id="KW-0547">Nucleotide-binding</keyword>
<dbReference type="InterPro" id="IPR027417">
    <property type="entry name" value="P-loop_NTPase"/>
</dbReference>
<evidence type="ECO:0000256" key="3">
    <source>
        <dbReference type="ARBA" id="ARBA00012137"/>
    </source>
</evidence>